<name>A0ABP8YGT1_9ACTN</name>
<comment type="caution">
    <text evidence="6">The sequence shown here is derived from an EMBL/GenBank/DDBJ whole genome shotgun (WGS) entry which is preliminary data.</text>
</comment>
<dbReference type="Proteomes" id="UP001499882">
    <property type="component" value="Unassembled WGS sequence"/>
</dbReference>
<evidence type="ECO:0000256" key="2">
    <source>
        <dbReference type="ARBA" id="ARBA00007639"/>
    </source>
</evidence>
<protein>
    <recommendedName>
        <fullName evidence="5">Periplasmic binding protein domain-containing protein</fullName>
    </recommendedName>
</protein>
<evidence type="ECO:0000256" key="3">
    <source>
        <dbReference type="ARBA" id="ARBA00022729"/>
    </source>
</evidence>
<evidence type="ECO:0000256" key="4">
    <source>
        <dbReference type="SAM" id="SignalP"/>
    </source>
</evidence>
<evidence type="ECO:0000313" key="6">
    <source>
        <dbReference type="EMBL" id="GAA4728522.1"/>
    </source>
</evidence>
<dbReference type="Gene3D" id="3.40.50.2300">
    <property type="match status" value="2"/>
</dbReference>
<evidence type="ECO:0000313" key="7">
    <source>
        <dbReference type="Proteomes" id="UP001499882"/>
    </source>
</evidence>
<comment type="subcellular location">
    <subcellularLocation>
        <location evidence="1">Cell envelope</location>
    </subcellularLocation>
</comment>
<dbReference type="InterPro" id="IPR028082">
    <property type="entry name" value="Peripla_BP_I"/>
</dbReference>
<feature type="signal peptide" evidence="4">
    <location>
        <begin position="1"/>
        <end position="19"/>
    </location>
</feature>
<dbReference type="PANTHER" id="PTHR46847">
    <property type="entry name" value="D-ALLOSE-BINDING PERIPLASMIC PROTEIN-RELATED"/>
    <property type="match status" value="1"/>
</dbReference>
<sequence>MRRVITSAAVLAVIGSALVGCGSSDDSGSSGDGEAASTSQVAVAAQDVVKPYLAAPSEFPITEPLKGSAAGKKIAYLDSGTPVSALELTFAQEAAKKLGMTVDRIDAGFQADSIQNAFDTVLAKGYDGVIDAGLPMPLAERGLQDLADAGTPAVGFGLGKGDKSLVPVSQSSDVANRKAGAVLADYVVATYGEDVDTVYYYVPEIESTRFSYEAFSEEVEKLCSTCKVRSAEIPIADLGTKAPSDVIADLQAHPDTKQAAFAVGEMAIGLPAAMKTSGLEVDTVTVAPGQDSLQQIKDGDMRAGVGFDFTFIGWAQVDSLARLVQGQAPSQAVLDDVIPMQVITQDSVTDDMVKDGWSGFPDIADRFDELWSKALAS</sequence>
<dbReference type="PROSITE" id="PS51257">
    <property type="entry name" value="PROKAR_LIPOPROTEIN"/>
    <property type="match status" value="1"/>
</dbReference>
<dbReference type="SUPFAM" id="SSF53822">
    <property type="entry name" value="Periplasmic binding protein-like I"/>
    <property type="match status" value="1"/>
</dbReference>
<keyword evidence="7" id="KW-1185">Reference proteome</keyword>
<accession>A0ABP8YGT1</accession>
<dbReference type="PANTHER" id="PTHR46847:SF1">
    <property type="entry name" value="D-ALLOSE-BINDING PERIPLASMIC PROTEIN-RELATED"/>
    <property type="match status" value="1"/>
</dbReference>
<evidence type="ECO:0000259" key="5">
    <source>
        <dbReference type="Pfam" id="PF13407"/>
    </source>
</evidence>
<gene>
    <name evidence="6" type="ORF">GCM10023350_09570</name>
</gene>
<proteinExistence type="inferred from homology"/>
<dbReference type="EMBL" id="BAABKN010000006">
    <property type="protein sequence ID" value="GAA4728522.1"/>
    <property type="molecule type" value="Genomic_DNA"/>
</dbReference>
<reference evidence="7" key="1">
    <citation type="journal article" date="2019" name="Int. J. Syst. Evol. Microbiol.">
        <title>The Global Catalogue of Microorganisms (GCM) 10K type strain sequencing project: providing services to taxonomists for standard genome sequencing and annotation.</title>
        <authorList>
            <consortium name="The Broad Institute Genomics Platform"/>
            <consortium name="The Broad Institute Genome Sequencing Center for Infectious Disease"/>
            <person name="Wu L."/>
            <person name="Ma J."/>
        </authorList>
    </citation>
    <scope>NUCLEOTIDE SEQUENCE [LARGE SCALE GENOMIC DNA]</scope>
    <source>
        <strain evidence="7">JCM 18532</strain>
    </source>
</reference>
<evidence type="ECO:0000256" key="1">
    <source>
        <dbReference type="ARBA" id="ARBA00004196"/>
    </source>
</evidence>
<comment type="similarity">
    <text evidence="2">Belongs to the bacterial solute-binding protein 2 family.</text>
</comment>
<dbReference type="InterPro" id="IPR025997">
    <property type="entry name" value="SBP_2_dom"/>
</dbReference>
<organism evidence="6 7">
    <name type="scientific">Nocardioides endophyticus</name>
    <dbReference type="NCBI Taxonomy" id="1353775"/>
    <lineage>
        <taxon>Bacteria</taxon>
        <taxon>Bacillati</taxon>
        <taxon>Actinomycetota</taxon>
        <taxon>Actinomycetes</taxon>
        <taxon>Propionibacteriales</taxon>
        <taxon>Nocardioidaceae</taxon>
        <taxon>Nocardioides</taxon>
    </lineage>
</organism>
<feature type="domain" description="Periplasmic binding protein" evidence="5">
    <location>
        <begin position="91"/>
        <end position="327"/>
    </location>
</feature>
<dbReference type="Pfam" id="PF13407">
    <property type="entry name" value="Peripla_BP_4"/>
    <property type="match status" value="1"/>
</dbReference>
<feature type="chain" id="PRO_5045707667" description="Periplasmic binding protein domain-containing protein" evidence="4">
    <location>
        <begin position="20"/>
        <end position="377"/>
    </location>
</feature>
<dbReference type="RefSeq" id="WP_345525471.1">
    <property type="nucleotide sequence ID" value="NZ_BAABKN010000006.1"/>
</dbReference>
<keyword evidence="3 4" id="KW-0732">Signal</keyword>